<comment type="caution">
    <text evidence="1">The sequence shown here is derived from an EMBL/GenBank/DDBJ whole genome shotgun (WGS) entry which is preliminary data.</text>
</comment>
<organism evidence="1 2">
    <name type="scientific">Naganishia friedmannii</name>
    <dbReference type="NCBI Taxonomy" id="89922"/>
    <lineage>
        <taxon>Eukaryota</taxon>
        <taxon>Fungi</taxon>
        <taxon>Dikarya</taxon>
        <taxon>Basidiomycota</taxon>
        <taxon>Agaricomycotina</taxon>
        <taxon>Tremellomycetes</taxon>
        <taxon>Filobasidiales</taxon>
        <taxon>Filobasidiaceae</taxon>
        <taxon>Naganishia</taxon>
    </lineage>
</organism>
<accession>A0ACC2VJI5</accession>
<gene>
    <name evidence="1" type="ORF">QFC21_004125</name>
</gene>
<protein>
    <submittedName>
        <fullName evidence="1">Uncharacterized protein</fullName>
    </submittedName>
</protein>
<dbReference type="Proteomes" id="UP001227268">
    <property type="component" value="Unassembled WGS sequence"/>
</dbReference>
<name>A0ACC2VJI5_9TREE</name>
<dbReference type="EMBL" id="JASBWT010000013">
    <property type="protein sequence ID" value="KAJ9099245.1"/>
    <property type="molecule type" value="Genomic_DNA"/>
</dbReference>
<sequence>MSGIFSTSRLFNKTALITGASGGIGAATAILFARAGANVIVAARRKEQLSVVAEGCRKANKEGGTGQGGRVVEVVLDVADRRGVDGIFDKLPADFRKIDILVNNAGLVYGTDHVGDINETESDTMFNTNVMGMIHLTQIFVRHFKQNNAGHIIQLGSVAGREGYAGGSIYCATKHALHGFTVALMKELVNTPIRVTEVQPGMVETSFSVTRFRGDADKAKSVYKGIQPLVAEDVAEDIVWAASRKEHINVAEIFVLPVNQASPNIAYRSDQ</sequence>
<evidence type="ECO:0000313" key="2">
    <source>
        <dbReference type="Proteomes" id="UP001227268"/>
    </source>
</evidence>
<evidence type="ECO:0000313" key="1">
    <source>
        <dbReference type="EMBL" id="KAJ9099245.1"/>
    </source>
</evidence>
<proteinExistence type="predicted"/>
<keyword evidence="2" id="KW-1185">Reference proteome</keyword>
<reference evidence="1" key="1">
    <citation type="submission" date="2023-04" db="EMBL/GenBank/DDBJ databases">
        <title>Draft Genome sequencing of Naganishia species isolated from polar environments using Oxford Nanopore Technology.</title>
        <authorList>
            <person name="Leo P."/>
            <person name="Venkateswaran K."/>
        </authorList>
    </citation>
    <scope>NUCLEOTIDE SEQUENCE</scope>
    <source>
        <strain evidence="1">MNA-CCFEE 5423</strain>
    </source>
</reference>